<evidence type="ECO:0000313" key="3">
    <source>
        <dbReference type="Proteomes" id="UP000318538"/>
    </source>
</evidence>
<feature type="transmembrane region" description="Helical" evidence="1">
    <location>
        <begin position="401"/>
        <end position="420"/>
    </location>
</feature>
<feature type="transmembrane region" description="Helical" evidence="1">
    <location>
        <begin position="21"/>
        <end position="43"/>
    </location>
</feature>
<gene>
    <name evidence="2" type="ORF">K227x_55680</name>
</gene>
<evidence type="ECO:0000256" key="1">
    <source>
        <dbReference type="SAM" id="Phobius"/>
    </source>
</evidence>
<feature type="transmembrane region" description="Helical" evidence="1">
    <location>
        <begin position="462"/>
        <end position="480"/>
    </location>
</feature>
<keyword evidence="1" id="KW-0472">Membrane</keyword>
<sequence length="830" mass="92503">MSTFTSMISHNRWLWWKEFRMLMPLALMLVGVALLLFVMTALMGNSYDVNSYVDDVRLLLPIAFPILFAVGCGAVLVGQEREQRTIEFMSSLPLEPRQWIAVKFAVAMLGLLAMWIFALLCLMAMDDGHGSISHWRIGGIQGMSNAPVAYPLWIVHSVYLTICGFYAAWRIRHPFHALVAVVALACLPLAISELFRYVVYVAQRHHLSGEDVRMVTTGLIALLIPIMGWLAYRSAMRILMPQTVGLAESAMPETRHGASDAVARSGNTRSFWSTAPVMGSNWSSMIWQSIRSAPLAIAIPTVLLVAAITGNLMLSEQTLSNSRVIFGTLILVSPIAVSWLGVLVFQNDGSAERIRFLADRGVSPTKAYFARHAIPFAILCGCLCLYSLLALRRTFAAPGDPMQLTIPSLLTVGFAAWVIYSTSQWTSQLFRTLILSAIVGPVVSLMVLGWFVWSIGALETPLWLVAICSLAPMLATWWSMRRYMDMRDRPSSTLAALGVAVVLIGVPVGAATMRVRQIPDMASATRTNLLDEAEKIRRSAFSPIVLSLSKGNDAVFRRTDRSEMLPIDQVEQWLKTRHPTPQQMIPALADVRQHPELAASADKFAFFNLFNTLMYQRLTYESDPESKASWQAFSPWLVAASEIAQSLRNSTQWKDQETADMLEIWIADTLGVPGMDAWKDDPSYQSTVAHLPTSAKRNAARRSAVLATWARYLAKRDNSLDQGLSYQPAYLATWMRSRRADAIVETALAGLRSHDQSDSKSSGDASDAWLRQMHHLQMMPTMPFDFGPYAPRIRSRPAIELIRSGSTYPAEFWGMPWETTIDQLIQENVQ</sequence>
<dbReference type="AlphaFoldDB" id="A0A517NJF0"/>
<proteinExistence type="predicted"/>
<dbReference type="Proteomes" id="UP000318538">
    <property type="component" value="Chromosome"/>
</dbReference>
<dbReference type="EMBL" id="CP036525">
    <property type="protein sequence ID" value="QDT07143.1"/>
    <property type="molecule type" value="Genomic_DNA"/>
</dbReference>
<accession>A0A517NJF0</accession>
<keyword evidence="1" id="KW-1133">Transmembrane helix</keyword>
<dbReference type="KEGG" id="rlc:K227x_55680"/>
<keyword evidence="1" id="KW-0812">Transmembrane</keyword>
<feature type="transmembrane region" description="Helical" evidence="1">
    <location>
        <begin position="293"/>
        <end position="313"/>
    </location>
</feature>
<keyword evidence="3" id="KW-1185">Reference proteome</keyword>
<feature type="transmembrane region" description="Helical" evidence="1">
    <location>
        <begin position="212"/>
        <end position="232"/>
    </location>
</feature>
<feature type="transmembrane region" description="Helical" evidence="1">
    <location>
        <begin position="432"/>
        <end position="456"/>
    </location>
</feature>
<dbReference type="RefSeq" id="WP_145174716.1">
    <property type="nucleotide sequence ID" value="NZ_CP036525.1"/>
</dbReference>
<reference evidence="2 3" key="1">
    <citation type="submission" date="2019-02" db="EMBL/GenBank/DDBJ databases">
        <title>Deep-cultivation of Planctomycetes and their phenomic and genomic characterization uncovers novel biology.</title>
        <authorList>
            <person name="Wiegand S."/>
            <person name="Jogler M."/>
            <person name="Boedeker C."/>
            <person name="Pinto D."/>
            <person name="Vollmers J."/>
            <person name="Rivas-Marin E."/>
            <person name="Kohn T."/>
            <person name="Peeters S.H."/>
            <person name="Heuer A."/>
            <person name="Rast P."/>
            <person name="Oberbeckmann S."/>
            <person name="Bunk B."/>
            <person name="Jeske O."/>
            <person name="Meyerdierks A."/>
            <person name="Storesund J.E."/>
            <person name="Kallscheuer N."/>
            <person name="Luecker S."/>
            <person name="Lage O.M."/>
            <person name="Pohl T."/>
            <person name="Merkel B.J."/>
            <person name="Hornburger P."/>
            <person name="Mueller R.-W."/>
            <person name="Bruemmer F."/>
            <person name="Labrenz M."/>
            <person name="Spormann A.M."/>
            <person name="Op den Camp H."/>
            <person name="Overmann J."/>
            <person name="Amann R."/>
            <person name="Jetten M.S.M."/>
            <person name="Mascher T."/>
            <person name="Medema M.H."/>
            <person name="Devos D.P."/>
            <person name="Kaster A.-K."/>
            <person name="Ovreas L."/>
            <person name="Rohde M."/>
            <person name="Galperin M.Y."/>
            <person name="Jogler C."/>
        </authorList>
    </citation>
    <scope>NUCLEOTIDE SEQUENCE [LARGE SCALE GENOMIC DNA]</scope>
    <source>
        <strain evidence="2 3">K22_7</strain>
    </source>
</reference>
<feature type="transmembrane region" description="Helical" evidence="1">
    <location>
        <begin position="148"/>
        <end position="168"/>
    </location>
</feature>
<name>A0A517NJF0_9BACT</name>
<dbReference type="OrthoDB" id="223973at2"/>
<feature type="transmembrane region" description="Helical" evidence="1">
    <location>
        <begin position="175"/>
        <end position="200"/>
    </location>
</feature>
<protein>
    <submittedName>
        <fullName evidence="2">ABC-2 family transporter protein</fullName>
    </submittedName>
</protein>
<feature type="transmembrane region" description="Helical" evidence="1">
    <location>
        <begin position="325"/>
        <end position="347"/>
    </location>
</feature>
<feature type="transmembrane region" description="Helical" evidence="1">
    <location>
        <begin position="99"/>
        <end position="125"/>
    </location>
</feature>
<feature type="transmembrane region" description="Helical" evidence="1">
    <location>
        <begin position="58"/>
        <end position="78"/>
    </location>
</feature>
<evidence type="ECO:0000313" key="2">
    <source>
        <dbReference type="EMBL" id="QDT07143.1"/>
    </source>
</evidence>
<organism evidence="2 3">
    <name type="scientific">Rubripirellula lacrimiformis</name>
    <dbReference type="NCBI Taxonomy" id="1930273"/>
    <lineage>
        <taxon>Bacteria</taxon>
        <taxon>Pseudomonadati</taxon>
        <taxon>Planctomycetota</taxon>
        <taxon>Planctomycetia</taxon>
        <taxon>Pirellulales</taxon>
        <taxon>Pirellulaceae</taxon>
        <taxon>Rubripirellula</taxon>
    </lineage>
</organism>
<feature type="transmembrane region" description="Helical" evidence="1">
    <location>
        <begin position="492"/>
        <end position="513"/>
    </location>
</feature>
<feature type="transmembrane region" description="Helical" evidence="1">
    <location>
        <begin position="368"/>
        <end position="389"/>
    </location>
</feature>